<accession>A0A4U6VXR1</accession>
<feature type="compositionally biased region" description="Polar residues" evidence="1">
    <location>
        <begin position="138"/>
        <end position="149"/>
    </location>
</feature>
<feature type="region of interest" description="Disordered" evidence="1">
    <location>
        <begin position="1"/>
        <end position="98"/>
    </location>
</feature>
<keyword evidence="3" id="KW-1185">Reference proteome</keyword>
<feature type="compositionally biased region" description="Pro residues" evidence="1">
    <location>
        <begin position="14"/>
        <end position="23"/>
    </location>
</feature>
<dbReference type="Proteomes" id="UP000298652">
    <property type="component" value="Chromosome 3"/>
</dbReference>
<dbReference type="AlphaFoldDB" id="A0A4U6VXR1"/>
<dbReference type="EMBL" id="CM016554">
    <property type="protein sequence ID" value="TKW29787.1"/>
    <property type="molecule type" value="Genomic_DNA"/>
</dbReference>
<feature type="compositionally biased region" description="Low complexity" evidence="1">
    <location>
        <begin position="25"/>
        <end position="42"/>
    </location>
</feature>
<organism evidence="2 3">
    <name type="scientific">Setaria viridis</name>
    <name type="common">Green bristlegrass</name>
    <name type="synonym">Setaria italica subsp. viridis</name>
    <dbReference type="NCBI Taxonomy" id="4556"/>
    <lineage>
        <taxon>Eukaryota</taxon>
        <taxon>Viridiplantae</taxon>
        <taxon>Streptophyta</taxon>
        <taxon>Embryophyta</taxon>
        <taxon>Tracheophyta</taxon>
        <taxon>Spermatophyta</taxon>
        <taxon>Magnoliopsida</taxon>
        <taxon>Liliopsida</taxon>
        <taxon>Poales</taxon>
        <taxon>Poaceae</taxon>
        <taxon>PACMAD clade</taxon>
        <taxon>Panicoideae</taxon>
        <taxon>Panicodae</taxon>
        <taxon>Paniceae</taxon>
        <taxon>Cenchrinae</taxon>
        <taxon>Setaria</taxon>
    </lineage>
</organism>
<dbReference type="Gramene" id="TKW29787">
    <property type="protein sequence ID" value="TKW29787"/>
    <property type="gene ID" value="SEVIR_3G418300v2"/>
</dbReference>
<dbReference type="OMA" id="PEPRPHC"/>
<feature type="compositionally biased region" description="Basic residues" evidence="1">
    <location>
        <begin position="154"/>
        <end position="169"/>
    </location>
</feature>
<evidence type="ECO:0000256" key="1">
    <source>
        <dbReference type="SAM" id="MobiDB-lite"/>
    </source>
</evidence>
<proteinExistence type="predicted"/>
<evidence type="ECO:0000313" key="3">
    <source>
        <dbReference type="Proteomes" id="UP000298652"/>
    </source>
</evidence>
<sequence>MTAGDGTARRAPSPNRPPVPCHPSAPHLLRPVAAPRPRAAAARAHHVAAFHRRSPPGHSPPRCDNSAPPLGHSLKETKGILPASQSSTANRRRSPVLVSRHRRLSALAQLCASEAPPSFPPPVSVEHQDPLLTPPQRSPSYQSHNSSLPARTRDPHRRQSVAALPHRRAHPSEPPRRLQSPHKPHSCTITAHCATPRPPVSLPAPEKLHRRRAWTAAADSHCLAISAPDTFSAPHQEANLTDGTYELLPTAKEGSAELHHTDAEQEPNEASNELLTNVAHEGKLWSIILF</sequence>
<gene>
    <name evidence="2" type="ORF">SEVIR_3G418300v2</name>
</gene>
<reference evidence="2" key="1">
    <citation type="submission" date="2019-03" db="EMBL/GenBank/DDBJ databases">
        <title>WGS assembly of Setaria viridis.</title>
        <authorList>
            <person name="Huang P."/>
            <person name="Jenkins J."/>
            <person name="Grimwood J."/>
            <person name="Barry K."/>
            <person name="Healey A."/>
            <person name="Mamidi S."/>
            <person name="Sreedasyam A."/>
            <person name="Shu S."/>
            <person name="Feldman M."/>
            <person name="Wu J."/>
            <person name="Yu Y."/>
            <person name="Chen C."/>
            <person name="Johnson J."/>
            <person name="Rokhsar D."/>
            <person name="Baxter I."/>
            <person name="Schmutz J."/>
            <person name="Brutnell T."/>
            <person name="Kellogg E."/>
        </authorList>
    </citation>
    <scope>NUCLEOTIDE SEQUENCE [LARGE SCALE GENOMIC DNA]</scope>
</reference>
<feature type="region of interest" description="Disordered" evidence="1">
    <location>
        <begin position="115"/>
        <end position="202"/>
    </location>
</feature>
<evidence type="ECO:0000313" key="2">
    <source>
        <dbReference type="EMBL" id="TKW29787.1"/>
    </source>
</evidence>
<protein>
    <submittedName>
        <fullName evidence="2">Uncharacterized protein</fullName>
    </submittedName>
</protein>
<feature type="compositionally biased region" description="Basic residues" evidence="1">
    <location>
        <begin position="43"/>
        <end position="55"/>
    </location>
</feature>
<name>A0A4U6VXR1_SETVI</name>